<dbReference type="PANTHER" id="PTHR11717:SF7">
    <property type="entry name" value="LOW MOLECULAR WEIGHT PHOSPHOTYROSINE PROTEIN PHOSPHATASE"/>
    <property type="match status" value="1"/>
</dbReference>
<evidence type="ECO:0000256" key="4">
    <source>
        <dbReference type="ARBA" id="ARBA00022912"/>
    </source>
</evidence>
<proteinExistence type="inferred from homology"/>
<evidence type="ECO:0000256" key="1">
    <source>
        <dbReference type="ARBA" id="ARBA00011063"/>
    </source>
</evidence>
<feature type="active site" evidence="5">
    <location>
        <position position="19"/>
    </location>
</feature>
<evidence type="ECO:0000313" key="7">
    <source>
        <dbReference type="EMBL" id="MBB4676565.1"/>
    </source>
</evidence>
<evidence type="ECO:0000313" key="8">
    <source>
        <dbReference type="Proteomes" id="UP000533598"/>
    </source>
</evidence>
<dbReference type="EC" id="3.1.3.48" evidence="2"/>
<keyword evidence="4" id="KW-0904">Protein phosphatase</keyword>
<evidence type="ECO:0000256" key="3">
    <source>
        <dbReference type="ARBA" id="ARBA00022801"/>
    </source>
</evidence>
<feature type="active site" description="Proton donor" evidence="5">
    <location>
        <position position="125"/>
    </location>
</feature>
<dbReference type="PRINTS" id="PR00719">
    <property type="entry name" value="LMWPTPASE"/>
</dbReference>
<protein>
    <recommendedName>
        <fullName evidence="2">protein-tyrosine-phosphatase</fullName>
        <ecNumber evidence="2">3.1.3.48</ecNumber>
    </recommendedName>
</protein>
<comment type="caution">
    <text evidence="7">The sequence shown here is derived from an EMBL/GenBank/DDBJ whole genome shotgun (WGS) entry which is preliminary data.</text>
</comment>
<dbReference type="GO" id="GO:0004725">
    <property type="term" value="F:protein tyrosine phosphatase activity"/>
    <property type="evidence" value="ECO:0007669"/>
    <property type="project" value="UniProtKB-EC"/>
</dbReference>
<dbReference type="AlphaFoldDB" id="A0A7W7FT20"/>
<dbReference type="Pfam" id="PF01451">
    <property type="entry name" value="LMWPc"/>
    <property type="match status" value="1"/>
</dbReference>
<dbReference type="InterPro" id="IPR050438">
    <property type="entry name" value="LMW_PTPase"/>
</dbReference>
<dbReference type="SUPFAM" id="SSF52788">
    <property type="entry name" value="Phosphotyrosine protein phosphatases I"/>
    <property type="match status" value="1"/>
</dbReference>
<dbReference type="SMART" id="SM00226">
    <property type="entry name" value="LMWPc"/>
    <property type="match status" value="1"/>
</dbReference>
<dbReference type="InterPro" id="IPR023485">
    <property type="entry name" value="Ptyr_pPase"/>
</dbReference>
<organism evidence="7 8">
    <name type="scientific">Crossiella cryophila</name>
    <dbReference type="NCBI Taxonomy" id="43355"/>
    <lineage>
        <taxon>Bacteria</taxon>
        <taxon>Bacillati</taxon>
        <taxon>Actinomycetota</taxon>
        <taxon>Actinomycetes</taxon>
        <taxon>Pseudonocardiales</taxon>
        <taxon>Pseudonocardiaceae</taxon>
        <taxon>Crossiella</taxon>
    </lineage>
</organism>
<feature type="domain" description="Phosphotyrosine protein phosphatase I" evidence="6">
    <location>
        <begin position="7"/>
        <end position="151"/>
    </location>
</feature>
<comment type="similarity">
    <text evidence="1">Belongs to the low molecular weight phosphotyrosine protein phosphatase family.</text>
</comment>
<name>A0A7W7FT20_9PSEU</name>
<dbReference type="InterPro" id="IPR036196">
    <property type="entry name" value="Ptyr_pPase_sf"/>
</dbReference>
<dbReference type="EMBL" id="JACHMH010000001">
    <property type="protein sequence ID" value="MBB4676565.1"/>
    <property type="molecule type" value="Genomic_DNA"/>
</dbReference>
<evidence type="ECO:0000256" key="5">
    <source>
        <dbReference type="PIRSR" id="PIRSR617867-1"/>
    </source>
</evidence>
<gene>
    <name evidence="7" type="ORF">HNR67_002683</name>
</gene>
<dbReference type="CDD" id="cd16343">
    <property type="entry name" value="LMWPTP"/>
    <property type="match status" value="1"/>
</dbReference>
<sequence length="156" mass="16984">MTETEPVHLSFVCTGNICRSPIAAIVFREHLRRAGLAERVKVTSAGTGPWHIGEQADHRARAVLLEHGYPAEHTAAQVGSAHADADLFLALDAGHQRELRRLVTGEVRLLRSFDPAAGDDLDVPDPYYGGRADFAEVLGMVEAAVPGLLDWVRKKL</sequence>
<evidence type="ECO:0000259" key="6">
    <source>
        <dbReference type="SMART" id="SM00226"/>
    </source>
</evidence>
<dbReference type="InterPro" id="IPR017867">
    <property type="entry name" value="Tyr_phospatase_low_mol_wt"/>
</dbReference>
<dbReference type="Gene3D" id="3.40.50.2300">
    <property type="match status" value="1"/>
</dbReference>
<evidence type="ECO:0000256" key="2">
    <source>
        <dbReference type="ARBA" id="ARBA00013064"/>
    </source>
</evidence>
<accession>A0A7W7FT20</accession>
<keyword evidence="8" id="KW-1185">Reference proteome</keyword>
<dbReference type="RefSeq" id="WP_185002379.1">
    <property type="nucleotide sequence ID" value="NZ_BAAAUI010000015.1"/>
</dbReference>
<feature type="active site" description="Nucleophile" evidence="5">
    <location>
        <position position="13"/>
    </location>
</feature>
<dbReference type="Proteomes" id="UP000533598">
    <property type="component" value="Unassembled WGS sequence"/>
</dbReference>
<reference evidence="7 8" key="1">
    <citation type="submission" date="2020-08" db="EMBL/GenBank/DDBJ databases">
        <title>Sequencing the genomes of 1000 actinobacteria strains.</title>
        <authorList>
            <person name="Klenk H.-P."/>
        </authorList>
    </citation>
    <scope>NUCLEOTIDE SEQUENCE [LARGE SCALE GENOMIC DNA]</scope>
    <source>
        <strain evidence="7 8">DSM 44230</strain>
    </source>
</reference>
<dbReference type="PANTHER" id="PTHR11717">
    <property type="entry name" value="LOW MOLECULAR WEIGHT PROTEIN TYROSINE PHOSPHATASE"/>
    <property type="match status" value="1"/>
</dbReference>
<keyword evidence="3 7" id="KW-0378">Hydrolase</keyword>